<feature type="region of interest" description="Disordered" evidence="1">
    <location>
        <begin position="152"/>
        <end position="183"/>
    </location>
</feature>
<evidence type="ECO:0000256" key="1">
    <source>
        <dbReference type="SAM" id="MobiDB-lite"/>
    </source>
</evidence>
<reference evidence="3 4" key="1">
    <citation type="submission" date="2019-06" db="EMBL/GenBank/DDBJ databases">
        <authorList>
            <person name="Palmer J.M."/>
        </authorList>
    </citation>
    <scope>NUCLEOTIDE SEQUENCE [LARGE SCALE GENOMIC DNA]</scope>
    <source>
        <strain evidence="3 4">TWF191</strain>
    </source>
</reference>
<dbReference type="AlphaFoldDB" id="A0A6G1LYD2"/>
<name>A0A6G1LYD2_ORBOL</name>
<organism evidence="3 4">
    <name type="scientific">Orbilia oligospora</name>
    <name type="common">Nematode-trapping fungus</name>
    <name type="synonym">Arthrobotrys oligospora</name>
    <dbReference type="NCBI Taxonomy" id="2813651"/>
    <lineage>
        <taxon>Eukaryota</taxon>
        <taxon>Fungi</taxon>
        <taxon>Dikarya</taxon>
        <taxon>Ascomycota</taxon>
        <taxon>Pezizomycotina</taxon>
        <taxon>Orbiliomycetes</taxon>
        <taxon>Orbiliales</taxon>
        <taxon>Orbiliaceae</taxon>
        <taxon>Orbilia</taxon>
    </lineage>
</organism>
<feature type="signal peptide" evidence="2">
    <location>
        <begin position="1"/>
        <end position="23"/>
    </location>
</feature>
<feature type="compositionally biased region" description="Polar residues" evidence="1">
    <location>
        <begin position="172"/>
        <end position="183"/>
    </location>
</feature>
<evidence type="ECO:0000313" key="3">
    <source>
        <dbReference type="EMBL" id="KAF3203652.1"/>
    </source>
</evidence>
<feature type="chain" id="PRO_5041172482" evidence="2">
    <location>
        <begin position="24"/>
        <end position="254"/>
    </location>
</feature>
<keyword evidence="2" id="KW-0732">Signal</keyword>
<accession>A0A6G1LYD2</accession>
<evidence type="ECO:0000313" key="4">
    <source>
        <dbReference type="Proteomes" id="UP000483672"/>
    </source>
</evidence>
<sequence length="254" mass="26209">MHFTSSLPVFYITLNALYQGAVAVSAASSVLDFRNLVIPADETSPVPLGDFGGIKFQNIEVVHMATQLLGTDSNEGVLADSNGLLHPTADAPSTTVAIIDPKTAPSGGEIIIPSGKRLQSLNFFCCSSKEGESILEGHQCQQVKCKATAVSTGARNDGKDATKTEGTAVAAPSSTATDTESGSIATSSLILDESASDSTVKGEHSVIVTFTGDGAVSRVKRGKRAATMNGSEDMILVITDMTILPVDSTTTEGA</sequence>
<comment type="caution">
    <text evidence="3">The sequence shown here is derived from an EMBL/GenBank/DDBJ whole genome shotgun (WGS) entry which is preliminary data.</text>
</comment>
<gene>
    <name evidence="3" type="ORF">TWF191_002574</name>
</gene>
<dbReference type="Proteomes" id="UP000483672">
    <property type="component" value="Unassembled WGS sequence"/>
</dbReference>
<protein>
    <submittedName>
        <fullName evidence="3">Uncharacterized protein</fullName>
    </submittedName>
</protein>
<dbReference type="EMBL" id="WIPF01000153">
    <property type="protein sequence ID" value="KAF3203652.1"/>
    <property type="molecule type" value="Genomic_DNA"/>
</dbReference>
<evidence type="ECO:0000256" key="2">
    <source>
        <dbReference type="SAM" id="SignalP"/>
    </source>
</evidence>
<proteinExistence type="predicted"/>